<evidence type="ECO:0000259" key="9">
    <source>
        <dbReference type="PROSITE" id="PS51918"/>
    </source>
</evidence>
<reference evidence="10 11" key="1">
    <citation type="submission" date="2016-04" db="EMBL/GenBank/DDBJ databases">
        <title>The genome of Intoshia linei affirms orthonectids as highly simplified spiralians.</title>
        <authorList>
            <person name="Mikhailov K.V."/>
            <person name="Slusarev G.S."/>
            <person name="Nikitin M.A."/>
            <person name="Logacheva M.D."/>
            <person name="Penin A."/>
            <person name="Aleoshin V."/>
            <person name="Panchin Y.V."/>
        </authorList>
    </citation>
    <scope>NUCLEOTIDE SEQUENCE [LARGE SCALE GENOMIC DNA]</scope>
    <source>
        <strain evidence="10">Intl2013</strain>
        <tissue evidence="10">Whole animal</tissue>
    </source>
</reference>
<dbReference type="InterPro" id="IPR020612">
    <property type="entry name" value="Methylthiotransferase_CS"/>
</dbReference>
<dbReference type="Gene3D" id="3.80.30.20">
    <property type="entry name" value="tm_1862 like domain"/>
    <property type="match status" value="1"/>
</dbReference>
<feature type="domain" description="Radical SAM core" evidence="9">
    <location>
        <begin position="241"/>
        <end position="476"/>
    </location>
</feature>
<dbReference type="InterPro" id="IPR038135">
    <property type="entry name" value="Methylthiotransferase_N_sf"/>
</dbReference>
<dbReference type="InterPro" id="IPR058240">
    <property type="entry name" value="rSAM_sf"/>
</dbReference>
<keyword evidence="5" id="KW-0408">Iron</keyword>
<sequence length="570" mass="65423">MLKLNSRVPFKLLSIYYMQSRYNIHENTTHFNKICSNTCGSRSRTRLSKLQTQLQTEDVGLFKFLNVNKTVIEPPKTSVIPYIDKNSLYGNGKLVYFETYGCQMNDSDTEVAWSILKAYGYERAMSPDFCDIALLMTCAVREGAESKIYARLNQLNSFKMRRKRYSDKHPYKIGLLGCMAERLKSKLLNYSNGIVDIVCGPDALRDLPNLISSVYGDMPNAVNVALSIEETYSDIVPVRLDQSRKTAYISIMRGCDNMCTYCIIPFTRGRERSRNISTILDEAKHLIEQGVKEICLVGQNVNSYRDLSEVQLCDTLNSKGFNTIYKNRKNGIRFDTLLDKISQIDPEFLDVINDKHNICNQIHIPAQSGSTQVLKTMNRGYTREAYLELIHKIKDRVKDVVLSSDFIAGFCNETEENHQETMQLLRDVRYNHIYVFPYSMREKTKAHYRLVDDVDEAVKKRRHMELANLYREIALEDHIKCIGSEQLMMVEDVGKRSKDTFYGATEGGVRTIIPNNLQIPDLTCDGNNLIDIKKGDYIAVKITKATSQTFNAQPLYKTTLKKYHGKNNHD</sequence>
<dbReference type="SFLD" id="SFLDF00413">
    <property type="entry name" value="CDK5RAP1"/>
    <property type="match status" value="1"/>
</dbReference>
<evidence type="ECO:0000256" key="4">
    <source>
        <dbReference type="ARBA" id="ARBA00022723"/>
    </source>
</evidence>
<dbReference type="InterPro" id="IPR006638">
    <property type="entry name" value="Elp3/MiaA/NifB-like_rSAM"/>
</dbReference>
<dbReference type="AlphaFoldDB" id="A0A177B0G4"/>
<dbReference type="Pfam" id="PF04055">
    <property type="entry name" value="Radical_SAM"/>
    <property type="match status" value="1"/>
</dbReference>
<evidence type="ECO:0000256" key="2">
    <source>
        <dbReference type="ARBA" id="ARBA00022485"/>
    </source>
</evidence>
<evidence type="ECO:0000313" key="11">
    <source>
        <dbReference type="Proteomes" id="UP000078046"/>
    </source>
</evidence>
<dbReference type="EMBL" id="LWCA01000579">
    <property type="protein sequence ID" value="OAF67777.1"/>
    <property type="molecule type" value="Genomic_DNA"/>
</dbReference>
<dbReference type="Pfam" id="PF00919">
    <property type="entry name" value="UPF0004"/>
    <property type="match status" value="1"/>
</dbReference>
<proteinExistence type="predicted"/>
<dbReference type="InterPro" id="IPR023404">
    <property type="entry name" value="rSAM_horseshoe"/>
</dbReference>
<accession>A0A177B0G4</accession>
<evidence type="ECO:0000313" key="10">
    <source>
        <dbReference type="EMBL" id="OAF67777.1"/>
    </source>
</evidence>
<keyword evidence="11" id="KW-1185">Reference proteome</keyword>
<dbReference type="PROSITE" id="PS50926">
    <property type="entry name" value="TRAM"/>
    <property type="match status" value="1"/>
</dbReference>
<dbReference type="GO" id="GO:0046872">
    <property type="term" value="F:metal ion binding"/>
    <property type="evidence" value="ECO:0007669"/>
    <property type="project" value="UniProtKB-KW"/>
</dbReference>
<dbReference type="CDD" id="cd01335">
    <property type="entry name" value="Radical_SAM"/>
    <property type="match status" value="1"/>
</dbReference>
<comment type="caution">
    <text evidence="10">The sequence shown here is derived from an EMBL/GenBank/DDBJ whole genome shotgun (WGS) entry which is preliminary data.</text>
</comment>
<keyword evidence="4" id="KW-0479">Metal-binding</keyword>
<dbReference type="PROSITE" id="PS51449">
    <property type="entry name" value="MTTASE_N"/>
    <property type="match status" value="1"/>
</dbReference>
<dbReference type="OrthoDB" id="190098at2759"/>
<evidence type="ECO:0000259" key="8">
    <source>
        <dbReference type="PROSITE" id="PS51449"/>
    </source>
</evidence>
<protein>
    <recommendedName>
        <fullName evidence="12">CDK5 regulatory subunit-associated protein 1</fullName>
    </recommendedName>
</protein>
<dbReference type="NCBIfam" id="TIGR00089">
    <property type="entry name" value="MiaB/RimO family radical SAM methylthiotransferase"/>
    <property type="match status" value="1"/>
</dbReference>
<dbReference type="GO" id="GO:0005829">
    <property type="term" value="C:cytosol"/>
    <property type="evidence" value="ECO:0007669"/>
    <property type="project" value="TreeGrafter"/>
</dbReference>
<dbReference type="SFLD" id="SFLDG01082">
    <property type="entry name" value="B12-binding_domain_containing"/>
    <property type="match status" value="1"/>
</dbReference>
<dbReference type="SUPFAM" id="SSF102114">
    <property type="entry name" value="Radical SAM enzymes"/>
    <property type="match status" value="1"/>
</dbReference>
<dbReference type="SFLD" id="SFLDG01061">
    <property type="entry name" value="methylthiotransferase"/>
    <property type="match status" value="1"/>
</dbReference>
<comment type="cofactor">
    <cofactor evidence="1">
        <name>[4Fe-4S] cluster</name>
        <dbReference type="ChEBI" id="CHEBI:49883"/>
    </cofactor>
</comment>
<dbReference type="PROSITE" id="PS01278">
    <property type="entry name" value="MTTASE_RADICAL"/>
    <property type="match status" value="1"/>
</dbReference>
<dbReference type="InterPro" id="IPR013848">
    <property type="entry name" value="Methylthiotransferase_N"/>
</dbReference>
<feature type="domain" description="TRAM" evidence="7">
    <location>
        <begin position="479"/>
        <end position="556"/>
    </location>
</feature>
<evidence type="ECO:0000256" key="3">
    <source>
        <dbReference type="ARBA" id="ARBA00022691"/>
    </source>
</evidence>
<dbReference type="GO" id="GO:0035597">
    <property type="term" value="F:tRNA-2-methylthio-N(6)-dimethylallyladenosine(37) synthase activity"/>
    <property type="evidence" value="ECO:0007669"/>
    <property type="project" value="TreeGrafter"/>
</dbReference>
<dbReference type="PANTHER" id="PTHR43020">
    <property type="entry name" value="CDK5 REGULATORY SUBUNIT-ASSOCIATED PROTEIN 1"/>
    <property type="match status" value="1"/>
</dbReference>
<dbReference type="PANTHER" id="PTHR43020:SF2">
    <property type="entry name" value="MITOCHONDRIAL TRNA METHYLTHIOTRANSFERASE CDK5RAP1"/>
    <property type="match status" value="1"/>
</dbReference>
<dbReference type="PROSITE" id="PS51918">
    <property type="entry name" value="RADICAL_SAM"/>
    <property type="match status" value="1"/>
</dbReference>
<evidence type="ECO:0000256" key="6">
    <source>
        <dbReference type="ARBA" id="ARBA00023014"/>
    </source>
</evidence>
<dbReference type="SFLD" id="SFLDS00029">
    <property type="entry name" value="Radical_SAM"/>
    <property type="match status" value="1"/>
</dbReference>
<dbReference type="GO" id="GO:0051539">
    <property type="term" value="F:4 iron, 4 sulfur cluster binding"/>
    <property type="evidence" value="ECO:0007669"/>
    <property type="project" value="UniProtKB-KW"/>
</dbReference>
<name>A0A177B0G4_9BILA</name>
<dbReference type="NCBIfam" id="TIGR01574">
    <property type="entry name" value="miaB-methiolase"/>
    <property type="match status" value="1"/>
</dbReference>
<keyword evidence="6" id="KW-0411">Iron-sulfur</keyword>
<evidence type="ECO:0000256" key="5">
    <source>
        <dbReference type="ARBA" id="ARBA00023004"/>
    </source>
</evidence>
<dbReference type="InterPro" id="IPR007197">
    <property type="entry name" value="rSAM"/>
</dbReference>
<keyword evidence="3" id="KW-0949">S-adenosyl-L-methionine</keyword>
<dbReference type="Gene3D" id="3.40.50.12160">
    <property type="entry name" value="Methylthiotransferase, N-terminal domain"/>
    <property type="match status" value="1"/>
</dbReference>
<dbReference type="InterPro" id="IPR005839">
    <property type="entry name" value="Methylthiotransferase"/>
</dbReference>
<evidence type="ECO:0008006" key="12">
    <source>
        <dbReference type="Google" id="ProtNLM"/>
    </source>
</evidence>
<dbReference type="InterPro" id="IPR002792">
    <property type="entry name" value="TRAM_dom"/>
</dbReference>
<evidence type="ECO:0000256" key="1">
    <source>
        <dbReference type="ARBA" id="ARBA00001966"/>
    </source>
</evidence>
<feature type="domain" description="MTTase N-terminal" evidence="8">
    <location>
        <begin position="93"/>
        <end position="216"/>
    </location>
</feature>
<keyword evidence="2" id="KW-0004">4Fe-4S</keyword>
<dbReference type="FunFam" id="3.80.30.20:FF:000001">
    <property type="entry name" value="tRNA-2-methylthio-N(6)-dimethylallyladenosine synthase 2"/>
    <property type="match status" value="1"/>
</dbReference>
<organism evidence="10 11">
    <name type="scientific">Intoshia linei</name>
    <dbReference type="NCBI Taxonomy" id="1819745"/>
    <lineage>
        <taxon>Eukaryota</taxon>
        <taxon>Metazoa</taxon>
        <taxon>Spiralia</taxon>
        <taxon>Lophotrochozoa</taxon>
        <taxon>Mesozoa</taxon>
        <taxon>Orthonectida</taxon>
        <taxon>Rhopaluridae</taxon>
        <taxon>Intoshia</taxon>
    </lineage>
</organism>
<gene>
    <name evidence="10" type="ORF">A3Q56_04508</name>
</gene>
<dbReference type="FunFam" id="3.40.50.12160:FF:000003">
    <property type="entry name" value="CDK5 regulatory subunit-associated protein 1"/>
    <property type="match status" value="1"/>
</dbReference>
<dbReference type="Proteomes" id="UP000078046">
    <property type="component" value="Unassembled WGS sequence"/>
</dbReference>
<evidence type="ECO:0000259" key="7">
    <source>
        <dbReference type="PROSITE" id="PS50926"/>
    </source>
</evidence>
<dbReference type="SMART" id="SM00729">
    <property type="entry name" value="Elp3"/>
    <property type="match status" value="1"/>
</dbReference>
<dbReference type="GO" id="GO:0005739">
    <property type="term" value="C:mitochondrion"/>
    <property type="evidence" value="ECO:0007669"/>
    <property type="project" value="TreeGrafter"/>
</dbReference>